<evidence type="ECO:0008006" key="8">
    <source>
        <dbReference type="Google" id="ProtNLM"/>
    </source>
</evidence>
<dbReference type="OrthoDB" id="5428055at2759"/>
<keyword evidence="2 5" id="KW-0812">Transmembrane</keyword>
<dbReference type="GO" id="GO:0016020">
    <property type="term" value="C:membrane"/>
    <property type="evidence" value="ECO:0007669"/>
    <property type="project" value="UniProtKB-SubCell"/>
</dbReference>
<keyword evidence="7" id="KW-1185">Reference proteome</keyword>
<evidence type="ECO:0000313" key="7">
    <source>
        <dbReference type="Proteomes" id="UP000799757"/>
    </source>
</evidence>
<dbReference type="GO" id="GO:0046873">
    <property type="term" value="F:metal ion transmembrane transporter activity"/>
    <property type="evidence" value="ECO:0007669"/>
    <property type="project" value="InterPro"/>
</dbReference>
<gene>
    <name evidence="6" type="ORF">K505DRAFT_256295</name>
</gene>
<sequence>MYTGEKIFRCDSSSSSFYFLNDDELEYEKLIQEQIQPYFPKFAAAISQQSPAEREWGRCAAVDFASEASPHVTTFENSADVQSYFTEALSTQASESPNSQPRRRLFILEDLPCNHILALGSRLRIPPSFFAGHWDDPASSTFNHRNPFQRSTKSKPQFRLRYATSNRFEVLGSAHTTGNVYGFNTNVCRYLHVYNPSGLLYDEPRSHHTMSFWSSPVREDGSWDAVLLVDPPLGTHVRCLPSRQLVPIRRQLANENSMPSHFLNPEFEAPEELPQDSSQWADSYVLPEYKCIFDDTLHLLVSRNGPKATAIQTPMDAVEMPRKLVISTLTAFLRRRYLNLLNIQKITSSTLRHNYMCSFSEGSLSSWHEEFFDFVVGACAAMKVFSEEIEDNVVALGLHAPDAVAAELAPRWEVDGWTSIRDLTRIVEGMTQSFSTGYLQYISIQEARVSNSNAQSLSRITVLTMLFIPLSTVASIFSVGDDFLPGQPRAWVFWIVAIPVLMALVSLYWYRHLVSMLKKRKQGSSLLLFELGKKT</sequence>
<reference evidence="6" key="1">
    <citation type="journal article" date="2020" name="Stud. Mycol.">
        <title>101 Dothideomycetes genomes: a test case for predicting lifestyles and emergence of pathogens.</title>
        <authorList>
            <person name="Haridas S."/>
            <person name="Albert R."/>
            <person name="Binder M."/>
            <person name="Bloem J."/>
            <person name="Labutti K."/>
            <person name="Salamov A."/>
            <person name="Andreopoulos B."/>
            <person name="Baker S."/>
            <person name="Barry K."/>
            <person name="Bills G."/>
            <person name="Bluhm B."/>
            <person name="Cannon C."/>
            <person name="Castanera R."/>
            <person name="Culley D."/>
            <person name="Daum C."/>
            <person name="Ezra D."/>
            <person name="Gonzalez J."/>
            <person name="Henrissat B."/>
            <person name="Kuo A."/>
            <person name="Liang C."/>
            <person name="Lipzen A."/>
            <person name="Lutzoni F."/>
            <person name="Magnuson J."/>
            <person name="Mondo S."/>
            <person name="Nolan M."/>
            <person name="Ohm R."/>
            <person name="Pangilinan J."/>
            <person name="Park H.-J."/>
            <person name="Ramirez L."/>
            <person name="Alfaro M."/>
            <person name="Sun H."/>
            <person name="Tritt A."/>
            <person name="Yoshinaga Y."/>
            <person name="Zwiers L.-H."/>
            <person name="Turgeon B."/>
            <person name="Goodwin S."/>
            <person name="Spatafora J."/>
            <person name="Crous P."/>
            <person name="Grigoriev I."/>
        </authorList>
    </citation>
    <scope>NUCLEOTIDE SEQUENCE</scope>
    <source>
        <strain evidence="6">CBS 109.77</strain>
    </source>
</reference>
<evidence type="ECO:0000256" key="3">
    <source>
        <dbReference type="ARBA" id="ARBA00022989"/>
    </source>
</evidence>
<evidence type="ECO:0000256" key="5">
    <source>
        <dbReference type="SAM" id="Phobius"/>
    </source>
</evidence>
<accession>A0A6A6WVZ4</accession>
<evidence type="ECO:0000313" key="6">
    <source>
        <dbReference type="EMBL" id="KAF2788084.1"/>
    </source>
</evidence>
<comment type="subcellular location">
    <subcellularLocation>
        <location evidence="1">Membrane</location>
        <topology evidence="1">Multi-pass membrane protein</topology>
    </subcellularLocation>
</comment>
<protein>
    <recommendedName>
        <fullName evidence="8">Cora-domain-containing protein</fullName>
    </recommendedName>
</protein>
<organism evidence="6 7">
    <name type="scientific">Melanomma pulvis-pyrius CBS 109.77</name>
    <dbReference type="NCBI Taxonomy" id="1314802"/>
    <lineage>
        <taxon>Eukaryota</taxon>
        <taxon>Fungi</taxon>
        <taxon>Dikarya</taxon>
        <taxon>Ascomycota</taxon>
        <taxon>Pezizomycotina</taxon>
        <taxon>Dothideomycetes</taxon>
        <taxon>Pleosporomycetidae</taxon>
        <taxon>Pleosporales</taxon>
        <taxon>Melanommataceae</taxon>
        <taxon>Melanomma</taxon>
    </lineage>
</organism>
<dbReference type="AlphaFoldDB" id="A0A6A6WVZ4"/>
<evidence type="ECO:0000256" key="2">
    <source>
        <dbReference type="ARBA" id="ARBA00022692"/>
    </source>
</evidence>
<dbReference type="Gene3D" id="1.20.58.340">
    <property type="entry name" value="Magnesium transport protein CorA, transmembrane region"/>
    <property type="match status" value="1"/>
</dbReference>
<keyword evidence="3 5" id="KW-1133">Transmembrane helix</keyword>
<dbReference type="Proteomes" id="UP000799757">
    <property type="component" value="Unassembled WGS sequence"/>
</dbReference>
<feature type="transmembrane region" description="Helical" evidence="5">
    <location>
        <begin position="460"/>
        <end position="479"/>
    </location>
</feature>
<dbReference type="EMBL" id="MU002249">
    <property type="protein sequence ID" value="KAF2788084.1"/>
    <property type="molecule type" value="Genomic_DNA"/>
</dbReference>
<evidence type="ECO:0000256" key="1">
    <source>
        <dbReference type="ARBA" id="ARBA00004141"/>
    </source>
</evidence>
<dbReference type="SUPFAM" id="SSF144083">
    <property type="entry name" value="Magnesium transport protein CorA, transmembrane region"/>
    <property type="match status" value="1"/>
</dbReference>
<dbReference type="InterPro" id="IPR045863">
    <property type="entry name" value="CorA_TM1_TM2"/>
</dbReference>
<name>A0A6A6WVZ4_9PLEO</name>
<proteinExistence type="predicted"/>
<feature type="transmembrane region" description="Helical" evidence="5">
    <location>
        <begin position="491"/>
        <end position="510"/>
    </location>
</feature>
<keyword evidence="4 5" id="KW-0472">Membrane</keyword>
<evidence type="ECO:0000256" key="4">
    <source>
        <dbReference type="ARBA" id="ARBA00023136"/>
    </source>
</evidence>